<dbReference type="AlphaFoldDB" id="A0A151JL35"/>
<feature type="domain" description="Histidine kinase" evidence="4">
    <location>
        <begin position="244"/>
        <end position="441"/>
    </location>
</feature>
<dbReference type="Pfam" id="PF00027">
    <property type="entry name" value="cNMP_binding"/>
    <property type="match status" value="1"/>
</dbReference>
<proteinExistence type="predicted"/>
<dbReference type="Gene3D" id="3.30.565.10">
    <property type="entry name" value="Histidine kinase-like ATPase, C-terminal domain"/>
    <property type="match status" value="1"/>
</dbReference>
<dbReference type="InterPro" id="IPR000595">
    <property type="entry name" value="cNMP-bd_dom"/>
</dbReference>
<dbReference type="PROSITE" id="PS50109">
    <property type="entry name" value="HIS_KIN"/>
    <property type="match status" value="1"/>
</dbReference>
<evidence type="ECO:0000256" key="1">
    <source>
        <dbReference type="ARBA" id="ARBA00000085"/>
    </source>
</evidence>
<evidence type="ECO:0000259" key="3">
    <source>
        <dbReference type="PROSITE" id="PS50042"/>
    </source>
</evidence>
<comment type="caution">
    <text evidence="5">The sequence shown here is derived from an EMBL/GenBank/DDBJ whole genome shotgun (WGS) entry which is preliminary data.</text>
</comment>
<dbReference type="SMART" id="SM00387">
    <property type="entry name" value="HATPase_c"/>
    <property type="match status" value="1"/>
</dbReference>
<accession>A0A151JL35</accession>
<dbReference type="SUPFAM" id="SSF51206">
    <property type="entry name" value="cAMP-binding domain-like"/>
    <property type="match status" value="1"/>
</dbReference>
<protein>
    <recommendedName>
        <fullName evidence="2">histidine kinase</fullName>
        <ecNumber evidence="2">2.7.13.3</ecNumber>
    </recommendedName>
</protein>
<dbReference type="Gene3D" id="1.10.287.130">
    <property type="match status" value="1"/>
</dbReference>
<gene>
    <name evidence="5" type="ORF">AUQ44_15145</name>
</gene>
<dbReference type="Gene3D" id="2.60.120.10">
    <property type="entry name" value="Jelly Rolls"/>
    <property type="match status" value="1"/>
</dbReference>
<dbReference type="SUPFAM" id="SSF55874">
    <property type="entry name" value="ATPase domain of HSP90 chaperone/DNA topoisomerase II/histidine kinase"/>
    <property type="match status" value="1"/>
</dbReference>
<dbReference type="PROSITE" id="PS50042">
    <property type="entry name" value="CNMP_BINDING_3"/>
    <property type="match status" value="1"/>
</dbReference>
<dbReference type="PRINTS" id="PR00344">
    <property type="entry name" value="BCTRLSENSOR"/>
</dbReference>
<dbReference type="EMBL" id="LOMK01000001">
    <property type="protein sequence ID" value="KYN26376.1"/>
    <property type="molecule type" value="Genomic_DNA"/>
</dbReference>
<dbReference type="InterPro" id="IPR003594">
    <property type="entry name" value="HATPase_dom"/>
</dbReference>
<dbReference type="CDD" id="cd00038">
    <property type="entry name" value="CAP_ED"/>
    <property type="match status" value="1"/>
</dbReference>
<keyword evidence="5" id="KW-0418">Kinase</keyword>
<evidence type="ECO:0000256" key="2">
    <source>
        <dbReference type="ARBA" id="ARBA00012438"/>
    </source>
</evidence>
<keyword evidence="5" id="KW-0808">Transferase</keyword>
<dbReference type="InterPro" id="IPR036890">
    <property type="entry name" value="HATPase_C_sf"/>
</dbReference>
<evidence type="ECO:0000259" key="4">
    <source>
        <dbReference type="PROSITE" id="PS50109"/>
    </source>
</evidence>
<dbReference type="PANTHER" id="PTHR43065">
    <property type="entry name" value="SENSOR HISTIDINE KINASE"/>
    <property type="match status" value="1"/>
</dbReference>
<dbReference type="EC" id="2.7.13.3" evidence="2"/>
<evidence type="ECO:0000313" key="5">
    <source>
        <dbReference type="EMBL" id="KYN26376.1"/>
    </source>
</evidence>
<dbReference type="InterPro" id="IPR005467">
    <property type="entry name" value="His_kinase_dom"/>
</dbReference>
<evidence type="ECO:0000313" key="6">
    <source>
        <dbReference type="Proteomes" id="UP000075349"/>
    </source>
</evidence>
<comment type="catalytic activity">
    <reaction evidence="1">
        <text>ATP + protein L-histidine = ADP + protein N-phospho-L-histidine.</text>
        <dbReference type="EC" id="2.7.13.3"/>
    </reaction>
</comment>
<reference evidence="6" key="1">
    <citation type="submission" date="2015-12" db="EMBL/GenBank/DDBJ databases">
        <authorList>
            <person name="Tarr C.L."/>
            <person name="Gladney L.M."/>
        </authorList>
    </citation>
    <scope>NUCLEOTIDE SEQUENCE [LARGE SCALE GENOMIC DNA]</scope>
    <source>
        <strain evidence="6">2756-81</strain>
    </source>
</reference>
<dbReference type="GO" id="GO:0004673">
    <property type="term" value="F:protein histidine kinase activity"/>
    <property type="evidence" value="ECO:0007669"/>
    <property type="project" value="UniProtKB-EC"/>
</dbReference>
<dbReference type="SMART" id="SM00100">
    <property type="entry name" value="cNMP"/>
    <property type="match status" value="1"/>
</dbReference>
<dbReference type="Proteomes" id="UP000075349">
    <property type="component" value="Unassembled WGS sequence"/>
</dbReference>
<dbReference type="InterPro" id="IPR014710">
    <property type="entry name" value="RmlC-like_jellyroll"/>
</dbReference>
<dbReference type="PANTHER" id="PTHR43065:SF48">
    <property type="entry name" value="HISTIDINE KINASE"/>
    <property type="match status" value="1"/>
</dbReference>
<sequence>MYMTKLEALVERYFTDPLRQVTVGAGSVIIMQNGHNDRLYLVKSGELEGFYTELGENKQTRIFSASPGAFIGVHSFFSGTWTASSTVIAKTDATLAWIDRRTTAIDSEQHGPLTSQFMPVIVNELSRRQRRLTQEAVAKEKALQRLHMAEQMTTLGQLAAGLAHELNNAIGVVSSKSQRLESIIMQLLQELHPEASQFFDFGLLQGQSVPTSEARNCAKLLEQTYSIERNQAKALAKALPYGMLNAHWLNNPDEAIRYWSIGCDLHDLRLASRHAVGIVKSVKQLGRTDADRITKVNVNDTVNQALALLQSELRRVDVRLRPSNVDTIWASDTELVQVWVNIIKNACDAMAMTPEPALDIRVRQDGNKILVTIANNGPELDEATRRKIFQPNFTTKKGGLSFGLGLGLAIVRRIVTGLGGSIAVKSNQEATIFRVKLPVEGNHGETESHLRG</sequence>
<name>A0A151JL35_9VIBR</name>
<dbReference type="Pfam" id="PF02518">
    <property type="entry name" value="HATPase_c"/>
    <property type="match status" value="1"/>
</dbReference>
<dbReference type="InterPro" id="IPR018490">
    <property type="entry name" value="cNMP-bd_dom_sf"/>
</dbReference>
<dbReference type="InterPro" id="IPR004358">
    <property type="entry name" value="Sig_transdc_His_kin-like_C"/>
</dbReference>
<organism evidence="5 6">
    <name type="scientific">Vibrio cidicii</name>
    <dbReference type="NCBI Taxonomy" id="1763883"/>
    <lineage>
        <taxon>Bacteria</taxon>
        <taxon>Pseudomonadati</taxon>
        <taxon>Pseudomonadota</taxon>
        <taxon>Gammaproteobacteria</taxon>
        <taxon>Vibrionales</taxon>
        <taxon>Vibrionaceae</taxon>
        <taxon>Vibrio</taxon>
    </lineage>
</organism>
<feature type="domain" description="Cyclic nucleotide-binding" evidence="3">
    <location>
        <begin position="2"/>
        <end position="102"/>
    </location>
</feature>